<dbReference type="AlphaFoldDB" id="A0A2I1HX59"/>
<gene>
    <name evidence="1" type="ORF">RhiirA4_492434</name>
</gene>
<comment type="caution">
    <text evidence="1">The sequence shown here is derived from an EMBL/GenBank/DDBJ whole genome shotgun (WGS) entry which is preliminary data.</text>
</comment>
<name>A0A2I1HX59_9GLOM</name>
<protein>
    <submittedName>
        <fullName evidence="1">Uncharacterized protein</fullName>
    </submittedName>
</protein>
<evidence type="ECO:0000313" key="1">
    <source>
        <dbReference type="EMBL" id="PKY63458.1"/>
    </source>
</evidence>
<reference evidence="1 2" key="1">
    <citation type="submission" date="2015-10" db="EMBL/GenBank/DDBJ databases">
        <title>Genome analyses suggest a sexual origin of heterokaryosis in a supposedly ancient asexual fungus.</title>
        <authorList>
            <person name="Ropars J."/>
            <person name="Sedzielewska K."/>
            <person name="Noel J."/>
            <person name="Charron P."/>
            <person name="Farinelli L."/>
            <person name="Marton T."/>
            <person name="Kruger M."/>
            <person name="Pelin A."/>
            <person name="Brachmann A."/>
            <person name="Corradi N."/>
        </authorList>
    </citation>
    <scope>NUCLEOTIDE SEQUENCE [LARGE SCALE GENOMIC DNA]</scope>
    <source>
        <strain evidence="1 2">A4</strain>
    </source>
</reference>
<accession>A0A2I1HX59</accession>
<evidence type="ECO:0000313" key="2">
    <source>
        <dbReference type="Proteomes" id="UP000234323"/>
    </source>
</evidence>
<organism evidence="1 2">
    <name type="scientific">Rhizophagus irregularis</name>
    <dbReference type="NCBI Taxonomy" id="588596"/>
    <lineage>
        <taxon>Eukaryota</taxon>
        <taxon>Fungi</taxon>
        <taxon>Fungi incertae sedis</taxon>
        <taxon>Mucoromycota</taxon>
        <taxon>Glomeromycotina</taxon>
        <taxon>Glomeromycetes</taxon>
        <taxon>Glomerales</taxon>
        <taxon>Glomeraceae</taxon>
        <taxon>Rhizophagus</taxon>
    </lineage>
</organism>
<sequence>MIKSSLQNKNLDYLKKCIHDKSQGKNTLKLILEYFNLIHIGEKFNHKISPTFYSADTSKIPSIIDYIFGSQNLFWTTRIRT</sequence>
<dbReference type="EMBL" id="LLXI01010365">
    <property type="protein sequence ID" value="PKY63458.1"/>
    <property type="molecule type" value="Genomic_DNA"/>
</dbReference>
<proteinExistence type="predicted"/>
<keyword evidence="2" id="KW-1185">Reference proteome</keyword>
<dbReference type="Proteomes" id="UP000234323">
    <property type="component" value="Unassembled WGS sequence"/>
</dbReference>